<evidence type="ECO:0000259" key="3">
    <source>
        <dbReference type="PROSITE" id="PS50853"/>
    </source>
</evidence>
<dbReference type="SMART" id="SM00060">
    <property type="entry name" value="FN3"/>
    <property type="match status" value="1"/>
</dbReference>
<protein>
    <submittedName>
        <fullName evidence="6">Fibronectin type-III domain-containing protein</fullName>
    </submittedName>
</protein>
<reference evidence="6" key="1">
    <citation type="submission" date="2016-06" db="UniProtKB">
        <authorList>
            <consortium name="WormBaseParasite"/>
        </authorList>
    </citation>
    <scope>IDENTIFICATION</scope>
</reference>
<dbReference type="Proteomes" id="UP000275846">
    <property type="component" value="Unassembled WGS sequence"/>
</dbReference>
<keyword evidence="5" id="KW-1185">Reference proteome</keyword>
<dbReference type="Gene3D" id="2.60.40.10">
    <property type="entry name" value="Immunoglobulins"/>
    <property type="match status" value="1"/>
</dbReference>
<evidence type="ECO:0000313" key="4">
    <source>
        <dbReference type="EMBL" id="VDM02683.1"/>
    </source>
</evidence>
<evidence type="ECO:0000313" key="5">
    <source>
        <dbReference type="Proteomes" id="UP000275846"/>
    </source>
</evidence>
<reference evidence="4 5" key="2">
    <citation type="submission" date="2018-11" db="EMBL/GenBank/DDBJ databases">
        <authorList>
            <consortium name="Pathogen Informatics"/>
        </authorList>
    </citation>
    <scope>NUCLEOTIDE SEQUENCE [LARGE SCALE GENOMIC DNA]</scope>
    <source>
        <strain evidence="4 5">NST_G2</strain>
    </source>
</reference>
<dbReference type="EMBL" id="UYSU01040926">
    <property type="protein sequence ID" value="VDM02683.1"/>
    <property type="molecule type" value="Genomic_DNA"/>
</dbReference>
<organism evidence="6">
    <name type="scientific">Schistocephalus solidus</name>
    <name type="common">Tapeworm</name>
    <dbReference type="NCBI Taxonomy" id="70667"/>
    <lineage>
        <taxon>Eukaryota</taxon>
        <taxon>Metazoa</taxon>
        <taxon>Spiralia</taxon>
        <taxon>Lophotrochozoa</taxon>
        <taxon>Platyhelminthes</taxon>
        <taxon>Cestoda</taxon>
        <taxon>Eucestoda</taxon>
        <taxon>Diphyllobothriidea</taxon>
        <taxon>Diphyllobothriidae</taxon>
        <taxon>Schistocephalus</taxon>
    </lineage>
</organism>
<accession>A0A183TIJ9</accession>
<evidence type="ECO:0000256" key="1">
    <source>
        <dbReference type="ARBA" id="ARBA00022737"/>
    </source>
</evidence>
<dbReference type="OrthoDB" id="10253954at2759"/>
<evidence type="ECO:0000313" key="6">
    <source>
        <dbReference type="WBParaSite" id="SSLN_0001691401-mRNA-1"/>
    </source>
</evidence>
<proteinExistence type="predicted"/>
<dbReference type="InterPro" id="IPR013783">
    <property type="entry name" value="Ig-like_fold"/>
</dbReference>
<sequence length="264" mass="28337">MMFHTLVLKSLSKAPTHIQISDITATTVNVSWTRVPNDTQLIKYRFDVTALNGENMFNCTTLGEAHCVLVGLYPDTVYIITVVACSVVTGECSPPSIPSMTARILPEELQQLSMFPGRECQMILKLVKYRFDVTALNGENMFNCTTLGEAHCVLACLYPDTVYIITVVACSVVTGECSSPSIPSMTARTLPEGGTQLSHVAPRSWVLPGGHIPGKRHDQRAKPGEGLRAVCASTPGMSDSRTSHLPPLKKSYGGGDSNPVGGPG</sequence>
<dbReference type="InterPro" id="IPR050991">
    <property type="entry name" value="ECM_Regulatory_Proteins"/>
</dbReference>
<dbReference type="PROSITE" id="PS50853">
    <property type="entry name" value="FN3"/>
    <property type="match status" value="1"/>
</dbReference>
<dbReference type="CDD" id="cd00063">
    <property type="entry name" value="FN3"/>
    <property type="match status" value="1"/>
</dbReference>
<keyword evidence="1" id="KW-0677">Repeat</keyword>
<gene>
    <name evidence="4" type="ORF">SSLN_LOCUS16297</name>
</gene>
<feature type="region of interest" description="Disordered" evidence="2">
    <location>
        <begin position="231"/>
        <end position="264"/>
    </location>
</feature>
<dbReference type="WBParaSite" id="SSLN_0001691401-mRNA-1">
    <property type="protein sequence ID" value="SSLN_0001691401-mRNA-1"/>
    <property type="gene ID" value="SSLN_0001691401"/>
</dbReference>
<dbReference type="AlphaFoldDB" id="A0A183TIJ9"/>
<dbReference type="Pfam" id="PF00041">
    <property type="entry name" value="fn3"/>
    <property type="match status" value="1"/>
</dbReference>
<feature type="compositionally biased region" description="Gly residues" evidence="2">
    <location>
        <begin position="252"/>
        <end position="264"/>
    </location>
</feature>
<dbReference type="InterPro" id="IPR003961">
    <property type="entry name" value="FN3_dom"/>
</dbReference>
<dbReference type="PANTHER" id="PTHR46708:SF2">
    <property type="entry name" value="FIBRONECTIN TYPE-III DOMAIN-CONTAINING PROTEIN"/>
    <property type="match status" value="1"/>
</dbReference>
<dbReference type="PANTHER" id="PTHR46708">
    <property type="entry name" value="TENASCIN"/>
    <property type="match status" value="1"/>
</dbReference>
<dbReference type="InterPro" id="IPR036116">
    <property type="entry name" value="FN3_sf"/>
</dbReference>
<dbReference type="SUPFAM" id="SSF49265">
    <property type="entry name" value="Fibronectin type III"/>
    <property type="match status" value="1"/>
</dbReference>
<name>A0A183TIJ9_SCHSO</name>
<evidence type="ECO:0000256" key="2">
    <source>
        <dbReference type="SAM" id="MobiDB-lite"/>
    </source>
</evidence>
<feature type="domain" description="Fibronectin type-III" evidence="3">
    <location>
        <begin position="14"/>
        <end position="107"/>
    </location>
</feature>